<evidence type="ECO:0000313" key="2">
    <source>
        <dbReference type="EMBL" id="KZF24568.1"/>
    </source>
</evidence>
<dbReference type="OrthoDB" id="5431145at2759"/>
<feature type="compositionally biased region" description="Polar residues" evidence="1">
    <location>
        <begin position="538"/>
        <end position="547"/>
    </location>
</feature>
<dbReference type="OMA" id="SECQING"/>
<feature type="region of interest" description="Disordered" evidence="1">
    <location>
        <begin position="606"/>
        <end position="644"/>
    </location>
</feature>
<feature type="compositionally biased region" description="Polar residues" evidence="1">
    <location>
        <begin position="503"/>
        <end position="519"/>
    </location>
</feature>
<dbReference type="GeneID" id="28897321"/>
<gene>
    <name evidence="2" type="ORF">L228DRAFT_245530</name>
</gene>
<feature type="compositionally biased region" description="Polar residues" evidence="1">
    <location>
        <begin position="100"/>
        <end position="118"/>
    </location>
</feature>
<reference evidence="2 3" key="1">
    <citation type="journal article" date="2016" name="Fungal Biol.">
        <title>The genome of Xylona heveae provides a window into fungal endophytism.</title>
        <authorList>
            <person name="Gazis R."/>
            <person name="Kuo A."/>
            <person name="Riley R."/>
            <person name="LaButti K."/>
            <person name="Lipzen A."/>
            <person name="Lin J."/>
            <person name="Amirebrahimi M."/>
            <person name="Hesse C.N."/>
            <person name="Spatafora J.W."/>
            <person name="Henrissat B."/>
            <person name="Hainaut M."/>
            <person name="Grigoriev I.V."/>
            <person name="Hibbett D.S."/>
        </authorList>
    </citation>
    <scope>NUCLEOTIDE SEQUENCE [LARGE SCALE GENOMIC DNA]</scope>
    <source>
        <strain evidence="2 3">TC161</strain>
    </source>
</reference>
<proteinExistence type="predicted"/>
<organism evidence="2 3">
    <name type="scientific">Xylona heveae (strain CBS 132557 / TC161)</name>
    <dbReference type="NCBI Taxonomy" id="1328760"/>
    <lineage>
        <taxon>Eukaryota</taxon>
        <taxon>Fungi</taxon>
        <taxon>Dikarya</taxon>
        <taxon>Ascomycota</taxon>
        <taxon>Pezizomycotina</taxon>
        <taxon>Xylonomycetes</taxon>
        <taxon>Xylonales</taxon>
        <taxon>Xylonaceae</taxon>
        <taxon>Xylona</taxon>
    </lineage>
</organism>
<dbReference type="InParanoid" id="A0A165I939"/>
<name>A0A165I939_XYLHT</name>
<feature type="compositionally biased region" description="Polar residues" evidence="1">
    <location>
        <begin position="339"/>
        <end position="348"/>
    </location>
</feature>
<feature type="compositionally biased region" description="Basic and acidic residues" evidence="1">
    <location>
        <begin position="1"/>
        <end position="12"/>
    </location>
</feature>
<feature type="compositionally biased region" description="Low complexity" evidence="1">
    <location>
        <begin position="403"/>
        <end position="436"/>
    </location>
</feature>
<dbReference type="AlphaFoldDB" id="A0A165I939"/>
<dbReference type="EMBL" id="KV407456">
    <property type="protein sequence ID" value="KZF24568.1"/>
    <property type="molecule type" value="Genomic_DNA"/>
</dbReference>
<feature type="compositionally biased region" description="Basic residues" evidence="1">
    <location>
        <begin position="437"/>
        <end position="446"/>
    </location>
</feature>
<dbReference type="RefSeq" id="XP_018190123.1">
    <property type="nucleotide sequence ID" value="XM_018332184.1"/>
</dbReference>
<sequence>MTQPADNDKRDPQNGTVKFDPTLTSTAHQLRASECQINGPDLCPDLVQLQQQRSNMNSAKPPNTGLASSVSLTSVLPATSNSIPVLASSSEAALGASSSRTEQQNAPTSALMQATYTSPKRKRNGSSSSAGFEYRPSSLPLRLQIGASMPNSAASGHDLRSSSGPHISSTVDMSSAAQEGSSYAGSTTGSAGEGSPRSAVARKLGDLHLRSGDPGQEGGHGVRRLNFGLGKAQQDEIGTDTDDSTLTSEGGARKRRAQGTGKSSMEKANLDIASPLPSPSPMDMDGYGFGFKDIPAKARGDGASGGAQTEEKVAVDPSDSVSKQGEAGAPVLSNKDSSDPTQANTRSQRTAKKVHFPQGGDETQASITTTSTSPKQPALNDAPPVDAHLNETIKVNPQSDIQTSSSTPLLPSSIRPSRASRTSKSSKSSTSTNRTKIAAKQRKRPKSPPPPGLTNLPDMSDITGHPSNLSTTPLPSLSSFPEPNNPSSQTTAPSTTSFSFRPNGSTEPTIPSINHSTSDIPRPTSPVPQEEEEVSSTNNTAIETVTDINDADYDDGVGLNGVGFRPTPSIAYARAQKRKQQIADWRNREAREARQRRSERRNMYRRVAGPNGGGVSALRTGKGGGSIGARNSRRRRSSGVGLGTEAGAASIVGFHKEGISNEVEEAGMDQDEALSGEKRVRFLLDDA</sequence>
<keyword evidence="3" id="KW-1185">Reference proteome</keyword>
<feature type="region of interest" description="Disordered" evidence="1">
    <location>
        <begin position="94"/>
        <end position="135"/>
    </location>
</feature>
<feature type="region of interest" description="Disordered" evidence="1">
    <location>
        <begin position="1"/>
        <end position="21"/>
    </location>
</feature>
<feature type="compositionally biased region" description="Low complexity" evidence="1">
    <location>
        <begin position="466"/>
        <end position="502"/>
    </location>
</feature>
<feature type="region of interest" description="Disordered" evidence="1">
    <location>
        <begin position="149"/>
        <end position="198"/>
    </location>
</feature>
<feature type="compositionally biased region" description="Polar residues" evidence="1">
    <location>
        <begin position="361"/>
        <end position="375"/>
    </location>
</feature>
<evidence type="ECO:0000313" key="3">
    <source>
        <dbReference type="Proteomes" id="UP000076632"/>
    </source>
</evidence>
<protein>
    <submittedName>
        <fullName evidence="2">Uncharacterized protein</fullName>
    </submittedName>
</protein>
<feature type="compositionally biased region" description="Polar residues" evidence="1">
    <location>
        <begin position="393"/>
        <end position="402"/>
    </location>
</feature>
<feature type="region of interest" description="Disordered" evidence="1">
    <location>
        <begin position="231"/>
        <end position="553"/>
    </location>
</feature>
<feature type="compositionally biased region" description="Polar residues" evidence="1">
    <location>
        <begin position="161"/>
        <end position="178"/>
    </location>
</feature>
<feature type="compositionally biased region" description="Gly residues" evidence="1">
    <location>
        <begin position="610"/>
        <end position="627"/>
    </location>
</feature>
<dbReference type="Proteomes" id="UP000076632">
    <property type="component" value="Unassembled WGS sequence"/>
</dbReference>
<accession>A0A165I939</accession>
<feature type="compositionally biased region" description="Low complexity" evidence="1">
    <location>
        <begin position="179"/>
        <end position="195"/>
    </location>
</feature>
<evidence type="ECO:0000256" key="1">
    <source>
        <dbReference type="SAM" id="MobiDB-lite"/>
    </source>
</evidence>